<dbReference type="AlphaFoldDB" id="A0A2S6HSR2"/>
<name>A0A2S6HSR2_9FIRM</name>
<comment type="caution">
    <text evidence="2">The sequence shown here is derived from an EMBL/GenBank/DDBJ whole genome shotgun (WGS) entry which is preliminary data.</text>
</comment>
<protein>
    <submittedName>
        <fullName evidence="2">Uncharacterized protein</fullName>
    </submittedName>
</protein>
<evidence type="ECO:0000256" key="1">
    <source>
        <dbReference type="SAM" id="MobiDB-lite"/>
    </source>
</evidence>
<evidence type="ECO:0000313" key="3">
    <source>
        <dbReference type="Proteomes" id="UP000237749"/>
    </source>
</evidence>
<dbReference type="RefSeq" id="WP_104437333.1">
    <property type="nucleotide sequence ID" value="NZ_PTJA01000006.1"/>
</dbReference>
<feature type="region of interest" description="Disordered" evidence="1">
    <location>
        <begin position="61"/>
        <end position="83"/>
    </location>
</feature>
<keyword evidence="3" id="KW-1185">Reference proteome</keyword>
<sequence length="83" mass="9437">MYGKWKVSSQYIGDEKIFQVYRLRDISKVDHSGNREYAGEIIYDQDAAYAVAKGLNDGEGIEESIPKKQKPQLREQLGNQGNT</sequence>
<dbReference type="EMBL" id="PTJA01000006">
    <property type="protein sequence ID" value="PPK80649.1"/>
    <property type="molecule type" value="Genomic_DNA"/>
</dbReference>
<reference evidence="2 3" key="1">
    <citation type="submission" date="2018-02" db="EMBL/GenBank/DDBJ databases">
        <title>Genomic Encyclopedia of Archaeal and Bacterial Type Strains, Phase II (KMG-II): from individual species to whole genera.</title>
        <authorList>
            <person name="Goeker M."/>
        </authorList>
    </citation>
    <scope>NUCLEOTIDE SEQUENCE [LARGE SCALE GENOMIC DNA]</scope>
    <source>
        <strain evidence="2 3">DSM 3808</strain>
    </source>
</reference>
<dbReference type="Proteomes" id="UP000237749">
    <property type="component" value="Unassembled WGS sequence"/>
</dbReference>
<organism evidence="2 3">
    <name type="scientific">Lacrimispora xylanisolvens</name>
    <dbReference type="NCBI Taxonomy" id="384636"/>
    <lineage>
        <taxon>Bacteria</taxon>
        <taxon>Bacillati</taxon>
        <taxon>Bacillota</taxon>
        <taxon>Clostridia</taxon>
        <taxon>Lachnospirales</taxon>
        <taxon>Lachnospiraceae</taxon>
        <taxon>Lacrimispora</taxon>
    </lineage>
</organism>
<proteinExistence type="predicted"/>
<evidence type="ECO:0000313" key="2">
    <source>
        <dbReference type="EMBL" id="PPK80649.1"/>
    </source>
</evidence>
<accession>A0A2S6HSR2</accession>
<gene>
    <name evidence="2" type="ORF">BXY41_106239</name>
</gene>